<name>A0A7D9DYR5_PARCT</name>
<reference evidence="9" key="1">
    <citation type="submission" date="2020-04" db="EMBL/GenBank/DDBJ databases">
        <authorList>
            <person name="Alioto T."/>
            <person name="Alioto T."/>
            <person name="Gomez Garrido J."/>
        </authorList>
    </citation>
    <scope>NUCLEOTIDE SEQUENCE</scope>
    <source>
        <strain evidence="9">A484AB</strain>
    </source>
</reference>
<dbReference type="PANTHER" id="PTHR12919">
    <property type="entry name" value="30S RIBOSOMAL PROTEIN S16"/>
    <property type="match status" value="1"/>
</dbReference>
<dbReference type="Pfam" id="PF00886">
    <property type="entry name" value="Ribosomal_S16"/>
    <property type="match status" value="1"/>
</dbReference>
<sequence length="124" mass="14123">MARVRKPSVVLRLALYGCPNRPFFHIVAGKRRAARNRYIYEQLGVYDPMPNEHNEKVATLNIERIKYWLAHGAEPKKSVAVLLGLAGILPVHPYSVEVARRNRENPVTDSGQDSITEDTEEQEE</sequence>
<dbReference type="NCBIfam" id="TIGR00002">
    <property type="entry name" value="S16"/>
    <property type="match status" value="1"/>
</dbReference>
<dbReference type="AlphaFoldDB" id="A0A7D9DYR5"/>
<dbReference type="GO" id="GO:0005763">
    <property type="term" value="C:mitochondrial small ribosomal subunit"/>
    <property type="evidence" value="ECO:0007669"/>
    <property type="project" value="TreeGrafter"/>
</dbReference>
<comment type="subcellular location">
    <subcellularLocation>
        <location evidence="1">Mitochondrion</location>
    </subcellularLocation>
</comment>
<evidence type="ECO:0000256" key="6">
    <source>
        <dbReference type="ARBA" id="ARBA00035263"/>
    </source>
</evidence>
<dbReference type="HAMAP" id="MF_00385">
    <property type="entry name" value="Ribosomal_bS16"/>
    <property type="match status" value="1"/>
</dbReference>
<comment type="caution">
    <text evidence="9">The sequence shown here is derived from an EMBL/GenBank/DDBJ whole genome shotgun (WGS) entry which is preliminary data.</text>
</comment>
<dbReference type="GO" id="GO:0005743">
    <property type="term" value="C:mitochondrial inner membrane"/>
    <property type="evidence" value="ECO:0007669"/>
    <property type="project" value="UniProtKB-ARBA"/>
</dbReference>
<evidence type="ECO:0000313" key="9">
    <source>
        <dbReference type="EMBL" id="CAB3996472.1"/>
    </source>
</evidence>
<protein>
    <recommendedName>
        <fullName evidence="6">Small ribosomal subunit protein bS16m</fullName>
    </recommendedName>
    <alternativeName>
        <fullName evidence="7">28S ribosomal protein S16, mitochondrial</fullName>
    </alternativeName>
</protein>
<dbReference type="EMBL" id="CACRXK020002875">
    <property type="protein sequence ID" value="CAB3996472.1"/>
    <property type="molecule type" value="Genomic_DNA"/>
</dbReference>
<feature type="compositionally biased region" description="Acidic residues" evidence="8">
    <location>
        <begin position="115"/>
        <end position="124"/>
    </location>
</feature>
<feature type="region of interest" description="Disordered" evidence="8">
    <location>
        <begin position="99"/>
        <end position="124"/>
    </location>
</feature>
<dbReference type="PANTHER" id="PTHR12919:SF20">
    <property type="entry name" value="SMALL RIBOSOMAL SUBUNIT PROTEIN BS16M"/>
    <property type="match status" value="1"/>
</dbReference>
<organism evidence="9 10">
    <name type="scientific">Paramuricea clavata</name>
    <name type="common">Red gorgonian</name>
    <name type="synonym">Violescent sea-whip</name>
    <dbReference type="NCBI Taxonomy" id="317549"/>
    <lineage>
        <taxon>Eukaryota</taxon>
        <taxon>Metazoa</taxon>
        <taxon>Cnidaria</taxon>
        <taxon>Anthozoa</taxon>
        <taxon>Octocorallia</taxon>
        <taxon>Malacalcyonacea</taxon>
        <taxon>Plexauridae</taxon>
        <taxon>Paramuricea</taxon>
    </lineage>
</organism>
<keyword evidence="10" id="KW-1185">Reference proteome</keyword>
<evidence type="ECO:0000256" key="1">
    <source>
        <dbReference type="ARBA" id="ARBA00004173"/>
    </source>
</evidence>
<dbReference type="GO" id="GO:0032543">
    <property type="term" value="P:mitochondrial translation"/>
    <property type="evidence" value="ECO:0007669"/>
    <property type="project" value="TreeGrafter"/>
</dbReference>
<dbReference type="SUPFAM" id="SSF54565">
    <property type="entry name" value="Ribosomal protein S16"/>
    <property type="match status" value="1"/>
</dbReference>
<keyword evidence="3" id="KW-0689">Ribosomal protein</keyword>
<dbReference type="Proteomes" id="UP001152795">
    <property type="component" value="Unassembled WGS sequence"/>
</dbReference>
<evidence type="ECO:0000256" key="8">
    <source>
        <dbReference type="SAM" id="MobiDB-lite"/>
    </source>
</evidence>
<proteinExistence type="inferred from homology"/>
<dbReference type="FunFam" id="3.30.1320.10:FF:000004">
    <property type="entry name" value="28S ribosomal protein S16, mitochondrial"/>
    <property type="match status" value="1"/>
</dbReference>
<gene>
    <name evidence="9" type="ORF">PACLA_8A050931</name>
</gene>
<keyword evidence="4" id="KW-0496">Mitochondrion</keyword>
<accession>A0A7D9DYR5</accession>
<evidence type="ECO:0000256" key="5">
    <source>
        <dbReference type="ARBA" id="ARBA00023274"/>
    </source>
</evidence>
<keyword evidence="5" id="KW-0687">Ribonucleoprotein</keyword>
<evidence type="ECO:0000256" key="2">
    <source>
        <dbReference type="ARBA" id="ARBA00006668"/>
    </source>
</evidence>
<dbReference type="Gene3D" id="3.30.1320.10">
    <property type="match status" value="1"/>
</dbReference>
<dbReference type="InterPro" id="IPR023803">
    <property type="entry name" value="Ribosomal_bS16_dom_sf"/>
</dbReference>
<dbReference type="OrthoDB" id="407221at2759"/>
<dbReference type="InterPro" id="IPR000307">
    <property type="entry name" value="Ribosomal_bS16"/>
</dbReference>
<evidence type="ECO:0000256" key="3">
    <source>
        <dbReference type="ARBA" id="ARBA00022980"/>
    </source>
</evidence>
<evidence type="ECO:0000313" key="10">
    <source>
        <dbReference type="Proteomes" id="UP001152795"/>
    </source>
</evidence>
<evidence type="ECO:0000256" key="7">
    <source>
        <dbReference type="ARBA" id="ARBA00035438"/>
    </source>
</evidence>
<dbReference type="GO" id="GO:0003735">
    <property type="term" value="F:structural constituent of ribosome"/>
    <property type="evidence" value="ECO:0007669"/>
    <property type="project" value="InterPro"/>
</dbReference>
<evidence type="ECO:0000256" key="4">
    <source>
        <dbReference type="ARBA" id="ARBA00023128"/>
    </source>
</evidence>
<comment type="similarity">
    <text evidence="2">Belongs to the bacterial ribosomal protein bS16 family.</text>
</comment>